<sequence>MSWSATSQPHAHVYSQHSRLARRRHASHAQESNQSDFSTFLVISTRQLFRPRQDKFLESTSDVDAHLTGFPLTEPQLPLHFAFLVVK</sequence>
<proteinExistence type="predicted"/>
<name>A0A5K3G5I0_MESCO</name>
<organism evidence="2">
    <name type="scientific">Mesocestoides corti</name>
    <name type="common">Flatworm</name>
    <dbReference type="NCBI Taxonomy" id="53468"/>
    <lineage>
        <taxon>Eukaryota</taxon>
        <taxon>Metazoa</taxon>
        <taxon>Spiralia</taxon>
        <taxon>Lophotrochozoa</taxon>
        <taxon>Platyhelminthes</taxon>
        <taxon>Cestoda</taxon>
        <taxon>Eucestoda</taxon>
        <taxon>Cyclophyllidea</taxon>
        <taxon>Mesocestoididae</taxon>
        <taxon>Mesocestoides</taxon>
    </lineage>
</organism>
<accession>A0A5K3G5I0</accession>
<reference evidence="2" key="1">
    <citation type="submission" date="2019-11" db="UniProtKB">
        <authorList>
            <consortium name="WormBaseParasite"/>
        </authorList>
    </citation>
    <scope>IDENTIFICATION</scope>
</reference>
<evidence type="ECO:0000313" key="2">
    <source>
        <dbReference type="WBParaSite" id="MCU_014698-RA"/>
    </source>
</evidence>
<protein>
    <submittedName>
        <fullName evidence="2">Uncharacterized protein</fullName>
    </submittedName>
</protein>
<feature type="region of interest" description="Disordered" evidence="1">
    <location>
        <begin position="1"/>
        <end position="35"/>
    </location>
</feature>
<dbReference type="WBParaSite" id="MCU_014698-RA">
    <property type="protein sequence ID" value="MCU_014698-RA"/>
    <property type="gene ID" value="MCU_014698"/>
</dbReference>
<evidence type="ECO:0000256" key="1">
    <source>
        <dbReference type="SAM" id="MobiDB-lite"/>
    </source>
</evidence>
<dbReference type="AlphaFoldDB" id="A0A5K3G5I0"/>